<dbReference type="GeneID" id="94837606"/>
<organism evidence="2 3">
    <name type="scientific">Tritrichomonas foetus</name>
    <dbReference type="NCBI Taxonomy" id="1144522"/>
    <lineage>
        <taxon>Eukaryota</taxon>
        <taxon>Metamonada</taxon>
        <taxon>Parabasalia</taxon>
        <taxon>Tritrichomonadida</taxon>
        <taxon>Tritrichomonadidae</taxon>
        <taxon>Tritrichomonas</taxon>
    </lineage>
</organism>
<dbReference type="Proteomes" id="UP000179807">
    <property type="component" value="Unassembled WGS sequence"/>
</dbReference>
<dbReference type="RefSeq" id="XP_068361624.1">
    <property type="nucleotide sequence ID" value="XM_068502902.1"/>
</dbReference>
<gene>
    <name evidence="2" type="ORF">TRFO_23004</name>
</gene>
<keyword evidence="1" id="KW-0732">Signal</keyword>
<sequence length="269" mass="31629">MFFSGLFWIISLKKFLLCFDDTDACSEDNLADFSDKYVIYPFINEKFVFSFLQNVKDNASITLVFGKSTDFLQTIDHPISTSVNELHFYTNYENIQVSIYLQPIQQFTKLNITKLILDINQIFYLPTGSMVYFFNEGSLLNGQNVIFEPTMEQSIIFHDFEKYTEIGMMEYVRLNIRIDAKEILTIKNNSIVISKEFTSYFGKKINFKSLNFHIYLNKQNPHLTINIEHEDNIQSFDISYATFYFYYRVSGGVMSLPTLEVKSIHYIYK</sequence>
<dbReference type="AlphaFoldDB" id="A0A1J4KC34"/>
<accession>A0A1J4KC34</accession>
<comment type="caution">
    <text evidence="2">The sequence shown here is derived from an EMBL/GenBank/DDBJ whole genome shotgun (WGS) entry which is preliminary data.</text>
</comment>
<evidence type="ECO:0000313" key="2">
    <source>
        <dbReference type="EMBL" id="OHT08488.1"/>
    </source>
</evidence>
<feature type="signal peptide" evidence="1">
    <location>
        <begin position="1"/>
        <end position="18"/>
    </location>
</feature>
<evidence type="ECO:0000256" key="1">
    <source>
        <dbReference type="SAM" id="SignalP"/>
    </source>
</evidence>
<feature type="chain" id="PRO_5012904706" evidence="1">
    <location>
        <begin position="19"/>
        <end position="269"/>
    </location>
</feature>
<dbReference type="VEuPathDB" id="TrichDB:TRFO_23004"/>
<keyword evidence="3" id="KW-1185">Reference proteome</keyword>
<dbReference type="EMBL" id="MLAK01000666">
    <property type="protein sequence ID" value="OHT08488.1"/>
    <property type="molecule type" value="Genomic_DNA"/>
</dbReference>
<reference evidence="2" key="1">
    <citation type="submission" date="2016-10" db="EMBL/GenBank/DDBJ databases">
        <authorList>
            <person name="Benchimol M."/>
            <person name="Almeida L.G."/>
            <person name="Vasconcelos A.T."/>
            <person name="Perreira-Neves A."/>
            <person name="Rosa I.A."/>
            <person name="Tasca T."/>
            <person name="Bogo M.R."/>
            <person name="de Souza W."/>
        </authorList>
    </citation>
    <scope>NUCLEOTIDE SEQUENCE [LARGE SCALE GENOMIC DNA]</scope>
    <source>
        <strain evidence="2">K</strain>
    </source>
</reference>
<protein>
    <submittedName>
        <fullName evidence="2">Uncharacterized protein</fullName>
    </submittedName>
</protein>
<name>A0A1J4KC34_9EUKA</name>
<evidence type="ECO:0000313" key="3">
    <source>
        <dbReference type="Proteomes" id="UP000179807"/>
    </source>
</evidence>
<proteinExistence type="predicted"/>